<name>A0A2J7ZUT5_9CHLO</name>
<evidence type="ECO:0000313" key="3">
    <source>
        <dbReference type="EMBL" id="PNH04035.1"/>
    </source>
</evidence>
<dbReference type="PANTHER" id="PTHR45036">
    <property type="entry name" value="METHYLTRANSFERASE LIKE 7B"/>
    <property type="match status" value="1"/>
</dbReference>
<evidence type="ECO:0000313" key="4">
    <source>
        <dbReference type="Proteomes" id="UP000236333"/>
    </source>
</evidence>
<keyword evidence="3" id="KW-0489">Methyltransferase</keyword>
<keyword evidence="3" id="KW-0808">Transferase</keyword>
<keyword evidence="1" id="KW-0472">Membrane</keyword>
<evidence type="ECO:0000259" key="2">
    <source>
        <dbReference type="Pfam" id="PF08241"/>
    </source>
</evidence>
<comment type="caution">
    <text evidence="3">The sequence shown here is derived from an EMBL/GenBank/DDBJ whole genome shotgun (WGS) entry which is preliminary data.</text>
</comment>
<dbReference type="Proteomes" id="UP000236333">
    <property type="component" value="Unassembled WGS sequence"/>
</dbReference>
<keyword evidence="1" id="KW-0812">Transmembrane</keyword>
<dbReference type="EMBL" id="PGGS01000432">
    <property type="protein sequence ID" value="PNH04035.1"/>
    <property type="molecule type" value="Genomic_DNA"/>
</dbReference>
<dbReference type="OrthoDB" id="5738at2759"/>
<protein>
    <submittedName>
        <fullName evidence="3">Methyltransferase-like protein 7B</fullName>
    </submittedName>
</protein>
<organism evidence="3 4">
    <name type="scientific">Tetrabaena socialis</name>
    <dbReference type="NCBI Taxonomy" id="47790"/>
    <lineage>
        <taxon>Eukaryota</taxon>
        <taxon>Viridiplantae</taxon>
        <taxon>Chlorophyta</taxon>
        <taxon>core chlorophytes</taxon>
        <taxon>Chlorophyceae</taxon>
        <taxon>CS clade</taxon>
        <taxon>Chlamydomonadales</taxon>
        <taxon>Tetrabaenaceae</taxon>
        <taxon>Tetrabaena</taxon>
    </lineage>
</organism>
<sequence length="177" mass="18620">MVLGCWGRRAASAVSVFTTGALGFSALTGNALSFYWVLVLLFLQRGPITPCSEELSTPASVPNQRAAMALLCLSLAVLVPFPMELAYAAMQVLCSVPSPTAALAELRRVVRPGGALLLVEHVAAGPGRPGLALAQRLLSPLQRLLADGCNLDRDTAAAMSQPGFLVPESFPTDLLKY</sequence>
<dbReference type="PANTHER" id="PTHR45036:SF1">
    <property type="entry name" value="METHYLTRANSFERASE LIKE 7A"/>
    <property type="match status" value="1"/>
</dbReference>
<feature type="transmembrane region" description="Helical" evidence="1">
    <location>
        <begin position="63"/>
        <end position="81"/>
    </location>
</feature>
<proteinExistence type="predicted"/>
<dbReference type="InterPro" id="IPR013216">
    <property type="entry name" value="Methyltransf_11"/>
</dbReference>
<accession>A0A2J7ZUT5</accession>
<feature type="domain" description="Methyltransferase type 11" evidence="2">
    <location>
        <begin position="89"/>
        <end position="117"/>
    </location>
</feature>
<keyword evidence="4" id="KW-1185">Reference proteome</keyword>
<dbReference type="SUPFAM" id="SSF53335">
    <property type="entry name" value="S-adenosyl-L-methionine-dependent methyltransferases"/>
    <property type="match status" value="1"/>
</dbReference>
<gene>
    <name evidence="3" type="ORF">TSOC_009844</name>
</gene>
<feature type="transmembrane region" description="Helical" evidence="1">
    <location>
        <begin position="21"/>
        <end position="43"/>
    </location>
</feature>
<dbReference type="AlphaFoldDB" id="A0A2J7ZUT5"/>
<keyword evidence="1" id="KW-1133">Transmembrane helix</keyword>
<dbReference type="InterPro" id="IPR029063">
    <property type="entry name" value="SAM-dependent_MTases_sf"/>
</dbReference>
<dbReference type="Gene3D" id="3.40.50.150">
    <property type="entry name" value="Vaccinia Virus protein VP39"/>
    <property type="match status" value="1"/>
</dbReference>
<dbReference type="InterPro" id="IPR052356">
    <property type="entry name" value="Thiol_S-MT"/>
</dbReference>
<dbReference type="GO" id="GO:0008757">
    <property type="term" value="F:S-adenosylmethionine-dependent methyltransferase activity"/>
    <property type="evidence" value="ECO:0007669"/>
    <property type="project" value="InterPro"/>
</dbReference>
<reference evidence="3 4" key="1">
    <citation type="journal article" date="2017" name="Mol. Biol. Evol.">
        <title>The 4-celled Tetrabaena socialis nuclear genome reveals the essential components for genetic control of cell number at the origin of multicellularity in the volvocine lineage.</title>
        <authorList>
            <person name="Featherston J."/>
            <person name="Arakaki Y."/>
            <person name="Hanschen E.R."/>
            <person name="Ferris P.J."/>
            <person name="Michod R.E."/>
            <person name="Olson B.J.S.C."/>
            <person name="Nozaki H."/>
            <person name="Durand P.M."/>
        </authorList>
    </citation>
    <scope>NUCLEOTIDE SEQUENCE [LARGE SCALE GENOMIC DNA]</scope>
    <source>
        <strain evidence="3 4">NIES-571</strain>
    </source>
</reference>
<evidence type="ECO:0000256" key="1">
    <source>
        <dbReference type="SAM" id="Phobius"/>
    </source>
</evidence>
<dbReference type="GO" id="GO:0032259">
    <property type="term" value="P:methylation"/>
    <property type="evidence" value="ECO:0007669"/>
    <property type="project" value="UniProtKB-KW"/>
</dbReference>
<dbReference type="Pfam" id="PF08241">
    <property type="entry name" value="Methyltransf_11"/>
    <property type="match status" value="1"/>
</dbReference>